<dbReference type="InterPro" id="IPR050197">
    <property type="entry name" value="Aldolase_class_II_sugar_metab"/>
</dbReference>
<protein>
    <submittedName>
        <fullName evidence="4">Aldolase</fullName>
    </submittedName>
</protein>
<dbReference type="AlphaFoldDB" id="A0A4Z0C2I0"/>
<comment type="caution">
    <text evidence="4">The sequence shown here is derived from an EMBL/GenBank/DDBJ whole genome shotgun (WGS) entry which is preliminary data.</text>
</comment>
<dbReference type="GO" id="GO:0005829">
    <property type="term" value="C:cytosol"/>
    <property type="evidence" value="ECO:0007669"/>
    <property type="project" value="TreeGrafter"/>
</dbReference>
<dbReference type="GO" id="GO:0019323">
    <property type="term" value="P:pentose catabolic process"/>
    <property type="evidence" value="ECO:0007669"/>
    <property type="project" value="TreeGrafter"/>
</dbReference>
<dbReference type="RefSeq" id="WP_135283307.1">
    <property type="nucleotide sequence ID" value="NZ_SMLL01000001.1"/>
</dbReference>
<evidence type="ECO:0000313" key="5">
    <source>
        <dbReference type="Proteomes" id="UP000297564"/>
    </source>
</evidence>
<feature type="domain" description="Class II aldolase/adducin N-terminal" evidence="3">
    <location>
        <begin position="18"/>
        <end position="207"/>
    </location>
</feature>
<dbReference type="Proteomes" id="UP000297564">
    <property type="component" value="Unassembled WGS sequence"/>
</dbReference>
<sequence>MNEAPAIAAHDPTAWLRAEVCRIGRSLFARGYAHASAGNISVRVPEEAGGGFLITPTDACLGFLQPGELAWVDDSGVQRSGLRASKTLALHRRIYAADPQAGCVVHTHSTHAVAITLQAPDARGDLLPPITPYFVMKVGHVPRIGYHRPGDAHVADLVAQAIEQAARAGGRLQAVMLDRLGPTVWHRGPAEAMAVLEELEETARLWLLCQPRPAPLDEARIDELRQQFGAAW</sequence>
<organism evidence="4 5">
    <name type="scientific">Ramlibacter rhizophilus</name>
    <dbReference type="NCBI Taxonomy" id="1781167"/>
    <lineage>
        <taxon>Bacteria</taxon>
        <taxon>Pseudomonadati</taxon>
        <taxon>Pseudomonadota</taxon>
        <taxon>Betaproteobacteria</taxon>
        <taxon>Burkholderiales</taxon>
        <taxon>Comamonadaceae</taxon>
        <taxon>Ramlibacter</taxon>
    </lineage>
</organism>
<name>A0A4Z0C2I0_9BURK</name>
<dbReference type="SMART" id="SM01007">
    <property type="entry name" value="Aldolase_II"/>
    <property type="match status" value="1"/>
</dbReference>
<keyword evidence="1" id="KW-0479">Metal-binding</keyword>
<accession>A0A4Z0C2I0</accession>
<dbReference type="Gene3D" id="3.40.225.10">
    <property type="entry name" value="Class II aldolase/adducin N-terminal domain"/>
    <property type="match status" value="1"/>
</dbReference>
<reference evidence="4 5" key="1">
    <citation type="submission" date="2019-03" db="EMBL/GenBank/DDBJ databases">
        <title>Ramlibacter rhizophilus CCTCC AB2015357, whole genome shotgun sequence.</title>
        <authorList>
            <person name="Zhang X."/>
            <person name="Feng G."/>
            <person name="Zhu H."/>
        </authorList>
    </citation>
    <scope>NUCLEOTIDE SEQUENCE [LARGE SCALE GENOMIC DNA]</scope>
    <source>
        <strain evidence="4 5">CCTCC AB2015357</strain>
    </source>
</reference>
<dbReference type="NCBIfam" id="NF006000">
    <property type="entry name" value="PRK08130.1"/>
    <property type="match status" value="1"/>
</dbReference>
<dbReference type="OrthoDB" id="5500703at2"/>
<evidence type="ECO:0000256" key="2">
    <source>
        <dbReference type="ARBA" id="ARBA00023239"/>
    </source>
</evidence>
<dbReference type="GO" id="GO:0016832">
    <property type="term" value="F:aldehyde-lyase activity"/>
    <property type="evidence" value="ECO:0007669"/>
    <property type="project" value="TreeGrafter"/>
</dbReference>
<evidence type="ECO:0000256" key="1">
    <source>
        <dbReference type="ARBA" id="ARBA00022723"/>
    </source>
</evidence>
<dbReference type="InterPro" id="IPR036409">
    <property type="entry name" value="Aldolase_II/adducin_N_sf"/>
</dbReference>
<gene>
    <name evidence="4" type="ORF">EZ242_01340</name>
</gene>
<evidence type="ECO:0000313" key="4">
    <source>
        <dbReference type="EMBL" id="TFZ04425.1"/>
    </source>
</evidence>
<keyword evidence="2" id="KW-0456">Lyase</keyword>
<dbReference type="Pfam" id="PF00596">
    <property type="entry name" value="Aldolase_II"/>
    <property type="match status" value="1"/>
</dbReference>
<dbReference type="EMBL" id="SMLL01000001">
    <property type="protein sequence ID" value="TFZ04425.1"/>
    <property type="molecule type" value="Genomic_DNA"/>
</dbReference>
<dbReference type="GO" id="GO:0046872">
    <property type="term" value="F:metal ion binding"/>
    <property type="evidence" value="ECO:0007669"/>
    <property type="project" value="UniProtKB-KW"/>
</dbReference>
<evidence type="ECO:0000259" key="3">
    <source>
        <dbReference type="SMART" id="SM01007"/>
    </source>
</evidence>
<dbReference type="InterPro" id="IPR001303">
    <property type="entry name" value="Aldolase_II/adducin_N"/>
</dbReference>
<keyword evidence="5" id="KW-1185">Reference proteome</keyword>
<dbReference type="PANTHER" id="PTHR22789:SF0">
    <property type="entry name" value="3-OXO-TETRONATE 4-PHOSPHATE DECARBOXYLASE-RELATED"/>
    <property type="match status" value="1"/>
</dbReference>
<dbReference type="SUPFAM" id="SSF53639">
    <property type="entry name" value="AraD/HMP-PK domain-like"/>
    <property type="match status" value="1"/>
</dbReference>
<dbReference type="PANTHER" id="PTHR22789">
    <property type="entry name" value="FUCULOSE PHOSPHATE ALDOLASE"/>
    <property type="match status" value="1"/>
</dbReference>
<proteinExistence type="predicted"/>